<accession>A0A1U7CJW8</accession>
<evidence type="ECO:0000313" key="2">
    <source>
        <dbReference type="EMBL" id="APW59234.1"/>
    </source>
</evidence>
<dbReference type="EMBL" id="CP019082">
    <property type="protein sequence ID" value="APW59234.1"/>
    <property type="molecule type" value="Genomic_DNA"/>
</dbReference>
<feature type="transmembrane region" description="Helical" evidence="1">
    <location>
        <begin position="36"/>
        <end position="54"/>
    </location>
</feature>
<dbReference type="STRING" id="1387353.BSF38_00650"/>
<keyword evidence="3" id="KW-1185">Reference proteome</keyword>
<keyword evidence="1" id="KW-0472">Membrane</keyword>
<dbReference type="RefSeq" id="WP_076343442.1">
    <property type="nucleotide sequence ID" value="NZ_CP019082.1"/>
</dbReference>
<evidence type="ECO:0008006" key="4">
    <source>
        <dbReference type="Google" id="ProtNLM"/>
    </source>
</evidence>
<dbReference type="OrthoDB" id="9933815at2"/>
<gene>
    <name evidence="2" type="ORF">BSF38_00650</name>
</gene>
<proteinExistence type="predicted"/>
<protein>
    <recommendedName>
        <fullName evidence="4">SMODS and SLOG-associating 2TM effector domain-containing protein</fullName>
    </recommendedName>
</protein>
<reference evidence="3" key="1">
    <citation type="submission" date="2016-12" db="EMBL/GenBank/DDBJ databases">
        <title>Comparative genomics of four Isosphaeraceae planctomycetes: a common pool of plasmids and glycoside hydrolase genes.</title>
        <authorList>
            <person name="Ivanova A."/>
        </authorList>
    </citation>
    <scope>NUCLEOTIDE SEQUENCE [LARGE SCALE GENOMIC DNA]</scope>
    <source>
        <strain evidence="3">PX4</strain>
    </source>
</reference>
<sequence length="119" mass="12646">MSYIPDVSRTLTLTGGILAAGAVVVAETVSTDPTMGAGSFLLGGAGLVAALSAFTKDFWLDRQKQRDHELDKLRLQSRNDKSIQAIEALLAWTKAARAAVSTLPPVPEISLQADDDHDV</sequence>
<evidence type="ECO:0000256" key="1">
    <source>
        <dbReference type="SAM" id="Phobius"/>
    </source>
</evidence>
<keyword evidence="1" id="KW-0812">Transmembrane</keyword>
<dbReference type="Proteomes" id="UP000186309">
    <property type="component" value="Chromosome"/>
</dbReference>
<dbReference type="KEGG" id="pbor:BSF38_00650"/>
<organism evidence="2 3">
    <name type="scientific">Paludisphaera borealis</name>
    <dbReference type="NCBI Taxonomy" id="1387353"/>
    <lineage>
        <taxon>Bacteria</taxon>
        <taxon>Pseudomonadati</taxon>
        <taxon>Planctomycetota</taxon>
        <taxon>Planctomycetia</taxon>
        <taxon>Isosphaerales</taxon>
        <taxon>Isosphaeraceae</taxon>
        <taxon>Paludisphaera</taxon>
    </lineage>
</organism>
<dbReference type="AlphaFoldDB" id="A0A1U7CJW8"/>
<name>A0A1U7CJW8_9BACT</name>
<evidence type="ECO:0000313" key="3">
    <source>
        <dbReference type="Proteomes" id="UP000186309"/>
    </source>
</evidence>
<keyword evidence="1" id="KW-1133">Transmembrane helix</keyword>